<proteinExistence type="predicted"/>
<name>A0A392V487_9FABA</name>
<dbReference type="Proteomes" id="UP000265520">
    <property type="component" value="Unassembled WGS sequence"/>
</dbReference>
<sequence>GLCFNEEERVDDRVEAIQKELKLLLKRKRALQGEIHADVTIPWSNC</sequence>
<comment type="caution">
    <text evidence="2">The sequence shown here is derived from an EMBL/GenBank/DDBJ whole genome shotgun (WGS) entry which is preliminary data.</text>
</comment>
<reference evidence="2 3" key="1">
    <citation type="journal article" date="2018" name="Front. Plant Sci.">
        <title>Red Clover (Trifolium pratense) and Zigzag Clover (T. medium) - A Picture of Genomic Similarities and Differences.</title>
        <authorList>
            <person name="Dluhosova J."/>
            <person name="Istvanek J."/>
            <person name="Nedelnik J."/>
            <person name="Repkova J."/>
        </authorList>
    </citation>
    <scope>NUCLEOTIDE SEQUENCE [LARGE SCALE GENOMIC DNA]</scope>
    <source>
        <strain evidence="3">cv. 10/8</strain>
        <tissue evidence="2">Leaf</tissue>
    </source>
</reference>
<organism evidence="2 3">
    <name type="scientific">Trifolium medium</name>
    <dbReference type="NCBI Taxonomy" id="97028"/>
    <lineage>
        <taxon>Eukaryota</taxon>
        <taxon>Viridiplantae</taxon>
        <taxon>Streptophyta</taxon>
        <taxon>Embryophyta</taxon>
        <taxon>Tracheophyta</taxon>
        <taxon>Spermatophyta</taxon>
        <taxon>Magnoliopsida</taxon>
        <taxon>eudicotyledons</taxon>
        <taxon>Gunneridae</taxon>
        <taxon>Pentapetalae</taxon>
        <taxon>rosids</taxon>
        <taxon>fabids</taxon>
        <taxon>Fabales</taxon>
        <taxon>Fabaceae</taxon>
        <taxon>Papilionoideae</taxon>
        <taxon>50 kb inversion clade</taxon>
        <taxon>NPAAA clade</taxon>
        <taxon>Hologalegina</taxon>
        <taxon>IRL clade</taxon>
        <taxon>Trifolieae</taxon>
        <taxon>Trifolium</taxon>
    </lineage>
</organism>
<evidence type="ECO:0000313" key="2">
    <source>
        <dbReference type="EMBL" id="MCI82242.1"/>
    </source>
</evidence>
<keyword evidence="1" id="KW-0175">Coiled coil</keyword>
<dbReference type="EMBL" id="LXQA011038689">
    <property type="protein sequence ID" value="MCI82242.1"/>
    <property type="molecule type" value="Genomic_DNA"/>
</dbReference>
<feature type="coiled-coil region" evidence="1">
    <location>
        <begin position="7"/>
        <end position="34"/>
    </location>
</feature>
<evidence type="ECO:0000313" key="3">
    <source>
        <dbReference type="Proteomes" id="UP000265520"/>
    </source>
</evidence>
<keyword evidence="3" id="KW-1185">Reference proteome</keyword>
<accession>A0A392V487</accession>
<dbReference type="AlphaFoldDB" id="A0A392V487"/>
<evidence type="ECO:0000256" key="1">
    <source>
        <dbReference type="SAM" id="Coils"/>
    </source>
</evidence>
<feature type="non-terminal residue" evidence="2">
    <location>
        <position position="1"/>
    </location>
</feature>
<protein>
    <submittedName>
        <fullName evidence="2">Uncharacterized protein</fullName>
    </submittedName>
</protein>